<organism evidence="2 3">
    <name type="scientific">Didymodactylos carnosus</name>
    <dbReference type="NCBI Taxonomy" id="1234261"/>
    <lineage>
        <taxon>Eukaryota</taxon>
        <taxon>Metazoa</taxon>
        <taxon>Spiralia</taxon>
        <taxon>Gnathifera</taxon>
        <taxon>Rotifera</taxon>
        <taxon>Eurotatoria</taxon>
        <taxon>Bdelloidea</taxon>
        <taxon>Philodinida</taxon>
        <taxon>Philodinidae</taxon>
        <taxon>Didymodactylos</taxon>
    </lineage>
</organism>
<comment type="caution">
    <text evidence="2">The sequence shown here is derived from an EMBL/GenBank/DDBJ whole genome shotgun (WGS) entry which is preliminary data.</text>
</comment>
<gene>
    <name evidence="1" type="ORF">OVA965_LOCUS39147</name>
    <name evidence="2" type="ORF">TMI583_LOCUS40417</name>
</gene>
<evidence type="ECO:0000313" key="2">
    <source>
        <dbReference type="EMBL" id="CAF4337872.1"/>
    </source>
</evidence>
<protein>
    <submittedName>
        <fullName evidence="2">Uncharacterized protein</fullName>
    </submittedName>
</protein>
<dbReference type="Proteomes" id="UP000677228">
    <property type="component" value="Unassembled WGS sequence"/>
</dbReference>
<dbReference type="AlphaFoldDB" id="A0A8S2UDC1"/>
<accession>A0A8S2UDC1</accession>
<dbReference type="EMBL" id="CAJOBA010062409">
    <property type="protein sequence ID" value="CAF4337872.1"/>
    <property type="molecule type" value="Genomic_DNA"/>
</dbReference>
<proteinExistence type="predicted"/>
<evidence type="ECO:0000313" key="3">
    <source>
        <dbReference type="Proteomes" id="UP000682733"/>
    </source>
</evidence>
<name>A0A8S2UDC1_9BILA</name>
<sequence>MAVRSHNRYHDRDRYPVRDIPLFLPCLLLFTQSVMTTTIDRPNLIYQTSNYTVNPVLSYSGELVVIETMDIKKGTGSKLLVFDTVNGGQHIGTLDDGIDVNVMPKQFAPLPNDARLLAKSNRNGVSRPLIWNVRTNERVDFVLDQLSIVVGKYYFLKGFSP</sequence>
<dbReference type="Proteomes" id="UP000682733">
    <property type="component" value="Unassembled WGS sequence"/>
</dbReference>
<evidence type="ECO:0000313" key="1">
    <source>
        <dbReference type="EMBL" id="CAF1548310.1"/>
    </source>
</evidence>
<reference evidence="2" key="1">
    <citation type="submission" date="2021-02" db="EMBL/GenBank/DDBJ databases">
        <authorList>
            <person name="Nowell W R."/>
        </authorList>
    </citation>
    <scope>NUCLEOTIDE SEQUENCE</scope>
</reference>
<dbReference type="EMBL" id="CAJNOK010039973">
    <property type="protein sequence ID" value="CAF1548310.1"/>
    <property type="molecule type" value="Genomic_DNA"/>
</dbReference>